<keyword evidence="2" id="KW-1185">Reference proteome</keyword>
<protein>
    <submittedName>
        <fullName evidence="1">Uncharacterized protein</fullName>
    </submittedName>
</protein>
<dbReference type="AlphaFoldDB" id="A0A2T0BSS9"/>
<evidence type="ECO:0000313" key="2">
    <source>
        <dbReference type="Proteomes" id="UP000237798"/>
    </source>
</evidence>
<reference evidence="1 2" key="1">
    <citation type="submission" date="2018-03" db="EMBL/GenBank/DDBJ databases">
        <title>Genome sequence of Clostridium luticellarii DSM 29923.</title>
        <authorList>
            <person name="Poehlein A."/>
            <person name="Daniel R."/>
        </authorList>
    </citation>
    <scope>NUCLEOTIDE SEQUENCE [LARGE SCALE GENOMIC DNA]</scope>
    <source>
        <strain evidence="1 2">DSM 29923</strain>
    </source>
</reference>
<proteinExistence type="predicted"/>
<dbReference type="Proteomes" id="UP000237798">
    <property type="component" value="Unassembled WGS sequence"/>
</dbReference>
<evidence type="ECO:0000313" key="1">
    <source>
        <dbReference type="EMBL" id="PRR86924.1"/>
    </source>
</evidence>
<name>A0A2T0BSS9_9CLOT</name>
<sequence length="32" mass="3644">MICKEVKKYTDAVKAITLKKKIAYIQNIVGTM</sequence>
<comment type="caution">
    <text evidence="1">The sequence shown here is derived from an EMBL/GenBank/DDBJ whole genome shotgun (WGS) entry which is preliminary data.</text>
</comment>
<accession>A0A2T0BSS9</accession>
<gene>
    <name evidence="1" type="ORF">CLLU_01050</name>
</gene>
<dbReference type="EMBL" id="PVXP01000001">
    <property type="protein sequence ID" value="PRR86924.1"/>
    <property type="molecule type" value="Genomic_DNA"/>
</dbReference>
<organism evidence="1 2">
    <name type="scientific">Clostridium luticellarii</name>
    <dbReference type="NCBI Taxonomy" id="1691940"/>
    <lineage>
        <taxon>Bacteria</taxon>
        <taxon>Bacillati</taxon>
        <taxon>Bacillota</taxon>
        <taxon>Clostridia</taxon>
        <taxon>Eubacteriales</taxon>
        <taxon>Clostridiaceae</taxon>
        <taxon>Clostridium</taxon>
    </lineage>
</organism>